<dbReference type="Gene3D" id="2.60.120.10">
    <property type="entry name" value="Jelly Rolls"/>
    <property type="match status" value="1"/>
</dbReference>
<evidence type="ECO:0000256" key="1">
    <source>
        <dbReference type="ARBA" id="ARBA00001298"/>
    </source>
</evidence>
<dbReference type="Pfam" id="PF00908">
    <property type="entry name" value="dTDP_sugar_isom"/>
    <property type="match status" value="1"/>
</dbReference>
<evidence type="ECO:0000256" key="6">
    <source>
        <dbReference type="PIRSR" id="PIRSR600888-3"/>
    </source>
</evidence>
<name>A0A1H0MH22_9BACT</name>
<keyword evidence="9" id="KW-1185">Reference proteome</keyword>
<comment type="catalytic activity">
    <reaction evidence="1 7">
        <text>dTDP-4-dehydro-6-deoxy-alpha-D-glucose = dTDP-4-dehydro-beta-L-rhamnose</text>
        <dbReference type="Rhea" id="RHEA:16969"/>
        <dbReference type="ChEBI" id="CHEBI:57649"/>
        <dbReference type="ChEBI" id="CHEBI:62830"/>
        <dbReference type="EC" id="5.1.3.13"/>
    </reaction>
</comment>
<comment type="pathway">
    <text evidence="7">Carbohydrate biosynthesis; dTDP-L-rhamnose biosynthesis.</text>
</comment>
<evidence type="ECO:0000256" key="5">
    <source>
        <dbReference type="PIRSR" id="PIRSR600888-1"/>
    </source>
</evidence>
<feature type="active site" description="Proton donor" evidence="5">
    <location>
        <position position="133"/>
    </location>
</feature>
<dbReference type="PANTHER" id="PTHR21047">
    <property type="entry name" value="DTDP-6-DEOXY-D-GLUCOSE-3,5 EPIMERASE"/>
    <property type="match status" value="1"/>
</dbReference>
<dbReference type="UniPathway" id="UPA00124"/>
<evidence type="ECO:0000313" key="9">
    <source>
        <dbReference type="Proteomes" id="UP000199073"/>
    </source>
</evidence>
<comment type="function">
    <text evidence="2 7">Catalyzes the epimerization of the C3' and C5'positions of dTDP-6-deoxy-D-xylo-4-hexulose, forming dTDP-6-deoxy-L-lyxo-4-hexulose.</text>
</comment>
<dbReference type="InterPro" id="IPR014710">
    <property type="entry name" value="RmlC-like_jellyroll"/>
</dbReference>
<dbReference type="PANTHER" id="PTHR21047:SF2">
    <property type="entry name" value="THYMIDINE DIPHOSPHO-4-KETO-RHAMNOSE 3,5-EPIMERASE"/>
    <property type="match status" value="1"/>
</dbReference>
<dbReference type="GO" id="GO:0008830">
    <property type="term" value="F:dTDP-4-dehydrorhamnose 3,5-epimerase activity"/>
    <property type="evidence" value="ECO:0007669"/>
    <property type="project" value="UniProtKB-UniRule"/>
</dbReference>
<comment type="subunit">
    <text evidence="7">Homodimer.</text>
</comment>
<keyword evidence="7" id="KW-0413">Isomerase</keyword>
<gene>
    <name evidence="8" type="ORF">SAMN05660330_01048</name>
</gene>
<accession>A0A1H0MH22</accession>
<dbReference type="EC" id="5.1.3.13" evidence="3 7"/>
<dbReference type="AlphaFoldDB" id="A0A1H0MH22"/>
<evidence type="ECO:0000256" key="7">
    <source>
        <dbReference type="RuleBase" id="RU364069"/>
    </source>
</evidence>
<feature type="site" description="Participates in a stacking interaction with the thymidine ring of dTDP-4-oxo-6-deoxyglucose" evidence="6">
    <location>
        <position position="139"/>
    </location>
</feature>
<evidence type="ECO:0000256" key="4">
    <source>
        <dbReference type="ARBA" id="ARBA00019595"/>
    </source>
</evidence>
<proteinExistence type="inferred from homology"/>
<dbReference type="SUPFAM" id="SSF51182">
    <property type="entry name" value="RmlC-like cupins"/>
    <property type="match status" value="1"/>
</dbReference>
<organism evidence="8 9">
    <name type="scientific">Desulforhopalus singaporensis</name>
    <dbReference type="NCBI Taxonomy" id="91360"/>
    <lineage>
        <taxon>Bacteria</taxon>
        <taxon>Pseudomonadati</taxon>
        <taxon>Thermodesulfobacteriota</taxon>
        <taxon>Desulfobulbia</taxon>
        <taxon>Desulfobulbales</taxon>
        <taxon>Desulfocapsaceae</taxon>
        <taxon>Desulforhopalus</taxon>
    </lineage>
</organism>
<dbReference type="CDD" id="cd00438">
    <property type="entry name" value="cupin_RmlC"/>
    <property type="match status" value="1"/>
</dbReference>
<evidence type="ECO:0000256" key="2">
    <source>
        <dbReference type="ARBA" id="ARBA00001997"/>
    </source>
</evidence>
<dbReference type="EMBL" id="FNJI01000006">
    <property type="protein sequence ID" value="SDO79729.1"/>
    <property type="molecule type" value="Genomic_DNA"/>
</dbReference>
<comment type="similarity">
    <text evidence="7">Belongs to the dTDP-4-dehydrorhamnose 3,5-epimerase family.</text>
</comment>
<dbReference type="InterPro" id="IPR011051">
    <property type="entry name" value="RmlC_Cupin_sf"/>
</dbReference>
<evidence type="ECO:0000256" key="3">
    <source>
        <dbReference type="ARBA" id="ARBA00012098"/>
    </source>
</evidence>
<dbReference type="GO" id="GO:0005829">
    <property type="term" value="C:cytosol"/>
    <property type="evidence" value="ECO:0007669"/>
    <property type="project" value="TreeGrafter"/>
</dbReference>
<evidence type="ECO:0000313" key="8">
    <source>
        <dbReference type="EMBL" id="SDO79729.1"/>
    </source>
</evidence>
<protein>
    <recommendedName>
        <fullName evidence="4 7">dTDP-4-dehydrorhamnose 3,5-epimerase</fullName>
        <ecNumber evidence="3 7">5.1.3.13</ecNumber>
    </recommendedName>
    <alternativeName>
        <fullName evidence="7">Thymidine diphospho-4-keto-rhamnose 3,5-epimerase</fullName>
    </alternativeName>
</protein>
<dbReference type="STRING" id="91360.SAMN05660330_01048"/>
<reference evidence="8 9" key="1">
    <citation type="submission" date="2016-10" db="EMBL/GenBank/DDBJ databases">
        <authorList>
            <person name="de Groot N.N."/>
        </authorList>
    </citation>
    <scope>NUCLEOTIDE SEQUENCE [LARGE SCALE GENOMIC DNA]</scope>
    <source>
        <strain evidence="8 9">DSM 12130</strain>
    </source>
</reference>
<dbReference type="Proteomes" id="UP000199073">
    <property type="component" value="Unassembled WGS sequence"/>
</dbReference>
<dbReference type="GO" id="GO:0019305">
    <property type="term" value="P:dTDP-rhamnose biosynthetic process"/>
    <property type="evidence" value="ECO:0007669"/>
    <property type="project" value="UniProtKB-UniRule"/>
</dbReference>
<feature type="active site" description="Proton acceptor" evidence="5">
    <location>
        <position position="64"/>
    </location>
</feature>
<dbReference type="RefSeq" id="WP_176761100.1">
    <property type="nucleotide sequence ID" value="NZ_FNJI01000006.1"/>
</dbReference>
<dbReference type="InterPro" id="IPR000888">
    <property type="entry name" value="RmlC-like"/>
</dbReference>
<dbReference type="NCBIfam" id="TIGR01221">
    <property type="entry name" value="rmlC"/>
    <property type="match status" value="1"/>
</dbReference>
<sequence>MNMNVIPTKIPEVLVIEPTVYGDDRGFFYESFNQRTWREKTGLDTKFVQDNHSRSIKGVLRGLHYQIKQPQGKLVRAVVGEVFDVAVDIRKGSPTYGQWVGEYLSAENKKQFWVPEGFAHGFVVLSENAEFLYRTTDFWAQQHERCIIWNDPTLGIDWPVDGEPVLSSKDAQGVNFQEAEIFDYMPD</sequence>
<dbReference type="GO" id="GO:0000271">
    <property type="term" value="P:polysaccharide biosynthetic process"/>
    <property type="evidence" value="ECO:0007669"/>
    <property type="project" value="TreeGrafter"/>
</dbReference>